<accession>A0AAD4K3A4</accession>
<dbReference type="InterPro" id="IPR000618">
    <property type="entry name" value="Insect_cuticle"/>
</dbReference>
<evidence type="ECO:0000256" key="3">
    <source>
        <dbReference type="SAM" id="MobiDB-lite"/>
    </source>
</evidence>
<feature type="non-terminal residue" evidence="4">
    <location>
        <position position="1"/>
    </location>
</feature>
<keyword evidence="5" id="KW-1185">Reference proteome</keyword>
<keyword evidence="1 2" id="KW-0193">Cuticle</keyword>
<dbReference type="InterPro" id="IPR031311">
    <property type="entry name" value="CHIT_BIND_RR_consensus"/>
</dbReference>
<feature type="non-terminal residue" evidence="4">
    <location>
        <position position="116"/>
    </location>
</feature>
<dbReference type="PROSITE" id="PS00233">
    <property type="entry name" value="CHIT_BIND_RR_1"/>
    <property type="match status" value="1"/>
</dbReference>
<dbReference type="Proteomes" id="UP001200034">
    <property type="component" value="Unassembled WGS sequence"/>
</dbReference>
<dbReference type="GO" id="GO:0042302">
    <property type="term" value="F:structural constituent of cuticle"/>
    <property type="evidence" value="ECO:0007669"/>
    <property type="project" value="UniProtKB-UniRule"/>
</dbReference>
<comment type="caution">
    <text evidence="4">The sequence shown here is derived from an EMBL/GenBank/DDBJ whole genome shotgun (WGS) entry which is preliminary data.</text>
</comment>
<organism evidence="4 5">
    <name type="scientific">Drosophila rubida</name>
    <dbReference type="NCBI Taxonomy" id="30044"/>
    <lineage>
        <taxon>Eukaryota</taxon>
        <taxon>Metazoa</taxon>
        <taxon>Ecdysozoa</taxon>
        <taxon>Arthropoda</taxon>
        <taxon>Hexapoda</taxon>
        <taxon>Insecta</taxon>
        <taxon>Pterygota</taxon>
        <taxon>Neoptera</taxon>
        <taxon>Endopterygota</taxon>
        <taxon>Diptera</taxon>
        <taxon>Brachycera</taxon>
        <taxon>Muscomorpha</taxon>
        <taxon>Ephydroidea</taxon>
        <taxon>Drosophilidae</taxon>
        <taxon>Drosophila</taxon>
    </lineage>
</organism>
<evidence type="ECO:0000256" key="1">
    <source>
        <dbReference type="ARBA" id="ARBA00022460"/>
    </source>
</evidence>
<dbReference type="PROSITE" id="PS51155">
    <property type="entry name" value="CHIT_BIND_RR_2"/>
    <property type="match status" value="1"/>
</dbReference>
<reference evidence="4" key="1">
    <citation type="journal article" date="2021" name="Mol. Ecol. Resour.">
        <title>Phylogenomic analyses of the genus Drosophila reveals genomic signals of climate adaptation.</title>
        <authorList>
            <person name="Li F."/>
            <person name="Rane R.V."/>
            <person name="Luria V."/>
            <person name="Xiong Z."/>
            <person name="Chen J."/>
            <person name="Li Z."/>
            <person name="Catullo R.A."/>
            <person name="Griffin P.C."/>
            <person name="Schiffer M."/>
            <person name="Pearce S."/>
            <person name="Lee S.F."/>
            <person name="McElroy K."/>
            <person name="Stocker A."/>
            <person name="Shirriffs J."/>
            <person name="Cockerell F."/>
            <person name="Coppin C."/>
            <person name="Sgro C.M."/>
            <person name="Karger A."/>
            <person name="Cain J.W."/>
            <person name="Weber J.A."/>
            <person name="Santpere G."/>
            <person name="Kirschner M.W."/>
            <person name="Hoffmann A.A."/>
            <person name="Oakeshott J.G."/>
            <person name="Zhang G."/>
        </authorList>
    </citation>
    <scope>NUCLEOTIDE SEQUENCE</scope>
    <source>
        <strain evidence="4">BGI-SZ-2011g</strain>
    </source>
</reference>
<evidence type="ECO:0000313" key="4">
    <source>
        <dbReference type="EMBL" id="KAH8371651.1"/>
    </source>
</evidence>
<feature type="region of interest" description="Disordered" evidence="3">
    <location>
        <begin position="37"/>
        <end position="59"/>
    </location>
</feature>
<gene>
    <name evidence="4" type="ORF">KR093_008368</name>
</gene>
<dbReference type="EMBL" id="JAJJHW010002585">
    <property type="protein sequence ID" value="KAH8371651.1"/>
    <property type="molecule type" value="Genomic_DNA"/>
</dbReference>
<protein>
    <recommendedName>
        <fullName evidence="6">Cuticular protein 47Eg</fullName>
    </recommendedName>
</protein>
<evidence type="ECO:0008006" key="6">
    <source>
        <dbReference type="Google" id="ProtNLM"/>
    </source>
</evidence>
<dbReference type="AlphaFoldDB" id="A0AAD4K3A4"/>
<name>A0AAD4K3A4_9MUSC</name>
<proteinExistence type="predicted"/>
<dbReference type="Pfam" id="PF00379">
    <property type="entry name" value="Chitin_bind_4"/>
    <property type="match status" value="1"/>
</dbReference>
<evidence type="ECO:0000256" key="2">
    <source>
        <dbReference type="PROSITE-ProRule" id="PRU00497"/>
    </source>
</evidence>
<sequence length="116" mass="12601">LQVVFACLLAVAFAEDAEVKLLQTDVSPDSFITEVKLSDGSESRQEGKLNGDEWTVTGQNQHISPEGEQVSIQYVADANGFQVLSANPALPTSPPIPEAIQRAIEYIKNHPIPENQ</sequence>
<evidence type="ECO:0000313" key="5">
    <source>
        <dbReference type="Proteomes" id="UP001200034"/>
    </source>
</evidence>
<feature type="compositionally biased region" description="Basic and acidic residues" evidence="3">
    <location>
        <begin position="37"/>
        <end position="51"/>
    </location>
</feature>